<dbReference type="PANTHER" id="PTHR30269">
    <property type="entry name" value="TRANSMEMBRANE PROTEIN YFCA"/>
    <property type="match status" value="1"/>
</dbReference>
<evidence type="ECO:0000313" key="9">
    <source>
        <dbReference type="EMBL" id="MCV2867881.1"/>
    </source>
</evidence>
<keyword evidence="5 8" id="KW-0812">Transmembrane</keyword>
<dbReference type="PANTHER" id="PTHR30269:SF0">
    <property type="entry name" value="MEMBRANE TRANSPORTER PROTEIN YFCA-RELATED"/>
    <property type="match status" value="1"/>
</dbReference>
<proteinExistence type="inferred from homology"/>
<accession>A0ABT2Z9U8</accession>
<evidence type="ECO:0000313" key="10">
    <source>
        <dbReference type="Proteomes" id="UP001652542"/>
    </source>
</evidence>
<evidence type="ECO:0000256" key="6">
    <source>
        <dbReference type="ARBA" id="ARBA00022989"/>
    </source>
</evidence>
<evidence type="ECO:0000256" key="5">
    <source>
        <dbReference type="ARBA" id="ARBA00022692"/>
    </source>
</evidence>
<feature type="transmembrane region" description="Helical" evidence="8">
    <location>
        <begin position="35"/>
        <end position="57"/>
    </location>
</feature>
<keyword evidence="6 8" id="KW-1133">Transmembrane helix</keyword>
<keyword evidence="3" id="KW-0813">Transport</keyword>
<sequence>MSADLTLPGAALLLLVGLLAGAVSAVAGGASFFTFPVLILSGLPPLAANATNFVALIPSNIAALPAYRAELRAVGRGLLQPLALGVLGGAAGAVLLTVMGAMAFEAAVPWLLLSATLIFTAAPTIRRLAVRFLRPRPGRRWIAAAGLFLMSVYGGYFGAGLGQIMLAALVLVGYGDFLQANALKNAVISAMSLIAAGIYVWGGAVSWPHAIAVAAGAAIGGYVGGVASRSVPQAVLRWGVIAMGTAMTVRAFWGGL</sequence>
<comment type="similarity">
    <text evidence="2 8">Belongs to the 4-toluene sulfonate uptake permease (TSUP) (TC 2.A.102) family.</text>
</comment>
<evidence type="ECO:0000256" key="4">
    <source>
        <dbReference type="ARBA" id="ARBA00022475"/>
    </source>
</evidence>
<dbReference type="EMBL" id="JAOWKY010000001">
    <property type="protein sequence ID" value="MCV2867881.1"/>
    <property type="molecule type" value="Genomic_DNA"/>
</dbReference>
<feature type="transmembrane region" description="Helical" evidence="8">
    <location>
        <begin position="110"/>
        <end position="129"/>
    </location>
</feature>
<dbReference type="RefSeq" id="WP_263733508.1">
    <property type="nucleotide sequence ID" value="NZ_JAOWKY010000001.1"/>
</dbReference>
<dbReference type="InterPro" id="IPR052017">
    <property type="entry name" value="TSUP"/>
</dbReference>
<dbReference type="Proteomes" id="UP001652542">
    <property type="component" value="Unassembled WGS sequence"/>
</dbReference>
<feature type="transmembrane region" description="Helical" evidence="8">
    <location>
        <begin position="78"/>
        <end position="104"/>
    </location>
</feature>
<evidence type="ECO:0000256" key="7">
    <source>
        <dbReference type="ARBA" id="ARBA00023136"/>
    </source>
</evidence>
<comment type="subcellular location">
    <subcellularLocation>
        <location evidence="1 8">Cell membrane</location>
        <topology evidence="1 8">Multi-pass membrane protein</topology>
    </subcellularLocation>
</comment>
<keyword evidence="4 8" id="KW-1003">Cell membrane</keyword>
<name>A0ABT2Z9U8_9RHOB</name>
<comment type="caution">
    <text evidence="9">The sequence shown here is derived from an EMBL/GenBank/DDBJ whole genome shotgun (WGS) entry which is preliminary data.</text>
</comment>
<dbReference type="InterPro" id="IPR002781">
    <property type="entry name" value="TM_pro_TauE-like"/>
</dbReference>
<dbReference type="Pfam" id="PF01925">
    <property type="entry name" value="TauE"/>
    <property type="match status" value="1"/>
</dbReference>
<keyword evidence="7 8" id="KW-0472">Membrane</keyword>
<evidence type="ECO:0000256" key="8">
    <source>
        <dbReference type="RuleBase" id="RU363041"/>
    </source>
</evidence>
<feature type="transmembrane region" description="Helical" evidence="8">
    <location>
        <begin position="211"/>
        <end position="228"/>
    </location>
</feature>
<gene>
    <name evidence="9" type="ORF">OEW28_04510</name>
</gene>
<evidence type="ECO:0000256" key="1">
    <source>
        <dbReference type="ARBA" id="ARBA00004651"/>
    </source>
</evidence>
<evidence type="ECO:0000256" key="3">
    <source>
        <dbReference type="ARBA" id="ARBA00022448"/>
    </source>
</evidence>
<protein>
    <recommendedName>
        <fullName evidence="8">Probable membrane transporter protein</fullName>
    </recommendedName>
</protein>
<reference evidence="9 10" key="1">
    <citation type="submission" date="2022-10" db="EMBL/GenBank/DDBJ databases">
        <title>Defluviimonas sp. nov., isolated from ocean surface water.</title>
        <authorList>
            <person name="He W."/>
            <person name="Wang L."/>
            <person name="Zhang D.-F."/>
        </authorList>
    </citation>
    <scope>NUCLEOTIDE SEQUENCE [LARGE SCALE GENOMIC DNA]</scope>
    <source>
        <strain evidence="9 10">WL0002</strain>
    </source>
</reference>
<feature type="transmembrane region" description="Helical" evidence="8">
    <location>
        <begin position="234"/>
        <end position="253"/>
    </location>
</feature>
<feature type="transmembrane region" description="Helical" evidence="8">
    <location>
        <begin position="141"/>
        <end position="174"/>
    </location>
</feature>
<organism evidence="9 10">
    <name type="scientific">Albidovulum marisflavi</name>
    <dbReference type="NCBI Taxonomy" id="2984159"/>
    <lineage>
        <taxon>Bacteria</taxon>
        <taxon>Pseudomonadati</taxon>
        <taxon>Pseudomonadota</taxon>
        <taxon>Alphaproteobacteria</taxon>
        <taxon>Rhodobacterales</taxon>
        <taxon>Paracoccaceae</taxon>
        <taxon>Albidovulum</taxon>
    </lineage>
</organism>
<evidence type="ECO:0000256" key="2">
    <source>
        <dbReference type="ARBA" id="ARBA00009142"/>
    </source>
</evidence>
<keyword evidence="10" id="KW-1185">Reference proteome</keyword>